<evidence type="ECO:0000256" key="5">
    <source>
        <dbReference type="ARBA" id="ARBA00023098"/>
    </source>
</evidence>
<dbReference type="GO" id="GO:0008610">
    <property type="term" value="P:lipid biosynthetic process"/>
    <property type="evidence" value="ECO:0007669"/>
    <property type="project" value="InterPro"/>
</dbReference>
<evidence type="ECO:0000256" key="4">
    <source>
        <dbReference type="ARBA" id="ARBA00022691"/>
    </source>
</evidence>
<evidence type="ECO:0000256" key="2">
    <source>
        <dbReference type="ARBA" id="ARBA00022603"/>
    </source>
</evidence>
<dbReference type="Pfam" id="PF02353">
    <property type="entry name" value="CMAS"/>
    <property type="match status" value="1"/>
</dbReference>
<dbReference type="AlphaFoldDB" id="A0A6J4J7T4"/>
<keyword evidence="5" id="KW-0443">Lipid metabolism</keyword>
<proteinExistence type="inferred from homology"/>
<dbReference type="EC" id="2.1.1.79" evidence="6"/>
<evidence type="ECO:0000256" key="1">
    <source>
        <dbReference type="ARBA" id="ARBA00010815"/>
    </source>
</evidence>
<reference evidence="6" key="1">
    <citation type="submission" date="2020-02" db="EMBL/GenBank/DDBJ databases">
        <authorList>
            <person name="Meier V. D."/>
        </authorList>
    </citation>
    <scope>NUCLEOTIDE SEQUENCE</scope>
    <source>
        <strain evidence="6">AVDCRST_MAG08</strain>
    </source>
</reference>
<name>A0A6J4J7T4_9PROT</name>
<dbReference type="CDD" id="cd02440">
    <property type="entry name" value="AdoMet_MTases"/>
    <property type="match status" value="1"/>
</dbReference>
<dbReference type="SUPFAM" id="SSF53335">
    <property type="entry name" value="S-adenosyl-L-methionine-dependent methyltransferases"/>
    <property type="match status" value="1"/>
</dbReference>
<dbReference type="EMBL" id="CADCTG010000243">
    <property type="protein sequence ID" value="CAA9272567.1"/>
    <property type="molecule type" value="Genomic_DNA"/>
</dbReference>
<dbReference type="PANTHER" id="PTHR43667">
    <property type="entry name" value="CYCLOPROPANE-FATTY-ACYL-PHOSPHOLIPID SYNTHASE"/>
    <property type="match status" value="1"/>
</dbReference>
<keyword evidence="3 6" id="KW-0808">Transferase</keyword>
<gene>
    <name evidence="6" type="ORF">AVDCRST_MAG08-3268</name>
</gene>
<evidence type="ECO:0000256" key="3">
    <source>
        <dbReference type="ARBA" id="ARBA00022679"/>
    </source>
</evidence>
<dbReference type="PANTHER" id="PTHR43667:SF1">
    <property type="entry name" value="CYCLOPROPANE-FATTY-ACYL-PHOSPHOLIPID SYNTHASE"/>
    <property type="match status" value="1"/>
</dbReference>
<dbReference type="GO" id="GO:0008825">
    <property type="term" value="F:cyclopropane-fatty-acyl-phospholipid synthase activity"/>
    <property type="evidence" value="ECO:0007669"/>
    <property type="project" value="UniProtKB-EC"/>
</dbReference>
<evidence type="ECO:0000313" key="6">
    <source>
        <dbReference type="EMBL" id="CAA9272567.1"/>
    </source>
</evidence>
<organism evidence="6">
    <name type="scientific">uncultured Acetobacteraceae bacterium</name>
    <dbReference type="NCBI Taxonomy" id="169975"/>
    <lineage>
        <taxon>Bacteria</taxon>
        <taxon>Pseudomonadati</taxon>
        <taxon>Pseudomonadota</taxon>
        <taxon>Alphaproteobacteria</taxon>
        <taxon>Acetobacterales</taxon>
        <taxon>Acetobacteraceae</taxon>
        <taxon>environmental samples</taxon>
    </lineage>
</organism>
<keyword evidence="4" id="KW-0949">S-adenosyl-L-methionine</keyword>
<dbReference type="Gene3D" id="3.40.50.150">
    <property type="entry name" value="Vaccinia Virus protein VP39"/>
    <property type="match status" value="1"/>
</dbReference>
<accession>A0A6J4J7T4</accession>
<dbReference type="InterPro" id="IPR003333">
    <property type="entry name" value="CMAS"/>
</dbReference>
<keyword evidence="2 6" id="KW-0489">Methyltransferase</keyword>
<dbReference type="GO" id="GO:0032259">
    <property type="term" value="P:methylation"/>
    <property type="evidence" value="ECO:0007669"/>
    <property type="project" value="UniProtKB-KW"/>
</dbReference>
<dbReference type="InterPro" id="IPR029063">
    <property type="entry name" value="SAM-dependent_MTases_sf"/>
</dbReference>
<comment type="similarity">
    <text evidence="1">Belongs to the CFA/CMAS family.</text>
</comment>
<dbReference type="InterPro" id="IPR050723">
    <property type="entry name" value="CFA/CMAS"/>
</dbReference>
<sequence>MRLLSNLLGGFVQNGSLRLTDANGRVHVFGAGRPGPAVAVRLHDPRLHLSLFANPELRAGEAYMDGTLTFEDGSGVGDLMRLFSLNRAGLRGHASQRPLRRLSRALRRRHQANPIGAAAANARHHYDLSTDLYRLFLDDGLNYSCAVFADPERDTLEDAQRRKLVRATAKLRLKPGMTVAEIGSGWGSFAIHIAKATGARVVAINVSPEQIRIARESAAEAGVSDLVEFRELDYRALEGRFDRVVSVGMMEHVGIGNYDAYFRKIRGLLAEDGYAFVHCIGRRGPPGSTGPFIRKYIFPGAYAPSLSEVFAATERTGLWVADMEVLRLHYAHTLRHWRERFAANRERAAALYDERFCRMWEYYLAAVEVGFLNGSQMVFQLLLSTKVDAVPILRDFMVDEARVGYGATAAAD</sequence>
<protein>
    <submittedName>
        <fullName evidence="6">Cyclopropane-fatty-acyl-phospholipid synthase</fullName>
        <ecNumber evidence="6">2.1.1.79</ecNumber>
    </submittedName>
</protein>
<dbReference type="PIRSF" id="PIRSF003085">
    <property type="entry name" value="CMAS"/>
    <property type="match status" value="1"/>
</dbReference>